<accession>A0A9W6QLZ9</accession>
<dbReference type="GO" id="GO:0006355">
    <property type="term" value="P:regulation of DNA-templated transcription"/>
    <property type="evidence" value="ECO:0007669"/>
    <property type="project" value="InterPro"/>
</dbReference>
<sequence>MAVGLFRAALALPLVEQWPFDHARIRLALGETHRRNHRPGEARPELRRAADLFRRTGATTWQRRAEQELRATGLAINTEPTTDTLTAQQLEVANLAATGLTNKEIAERLFLSPRTVSAHLYRVFPKLGITSRSALRDALASL</sequence>
<dbReference type="RefSeq" id="WP_285609150.1">
    <property type="nucleotide sequence ID" value="NZ_BSSD01000002.1"/>
</dbReference>
<dbReference type="PROSITE" id="PS50043">
    <property type="entry name" value="HTH_LUXR_2"/>
    <property type="match status" value="1"/>
</dbReference>
<gene>
    <name evidence="5" type="ORF">Aglo03_15640</name>
</gene>
<comment type="caution">
    <text evidence="5">The sequence shown here is derived from an EMBL/GenBank/DDBJ whole genome shotgun (WGS) entry which is preliminary data.</text>
</comment>
<evidence type="ECO:0000259" key="4">
    <source>
        <dbReference type="PROSITE" id="PS50043"/>
    </source>
</evidence>
<keyword evidence="2" id="KW-0238">DNA-binding</keyword>
<dbReference type="AlphaFoldDB" id="A0A9W6QLZ9"/>
<dbReference type="PROSITE" id="PS00622">
    <property type="entry name" value="HTH_LUXR_1"/>
    <property type="match status" value="1"/>
</dbReference>
<dbReference type="PANTHER" id="PTHR44688:SF16">
    <property type="entry name" value="DNA-BINDING TRANSCRIPTIONAL ACTIVATOR DEVR_DOSR"/>
    <property type="match status" value="1"/>
</dbReference>
<evidence type="ECO:0000256" key="2">
    <source>
        <dbReference type="ARBA" id="ARBA00023125"/>
    </source>
</evidence>
<evidence type="ECO:0000256" key="1">
    <source>
        <dbReference type="ARBA" id="ARBA00023015"/>
    </source>
</evidence>
<evidence type="ECO:0000256" key="3">
    <source>
        <dbReference type="ARBA" id="ARBA00023163"/>
    </source>
</evidence>
<protein>
    <recommendedName>
        <fullName evidence="4">HTH luxR-type domain-containing protein</fullName>
    </recommendedName>
</protein>
<organism evidence="5 6">
    <name type="scientific">Actinokineospora globicatena</name>
    <dbReference type="NCBI Taxonomy" id="103729"/>
    <lineage>
        <taxon>Bacteria</taxon>
        <taxon>Bacillati</taxon>
        <taxon>Actinomycetota</taxon>
        <taxon>Actinomycetes</taxon>
        <taxon>Pseudonocardiales</taxon>
        <taxon>Pseudonocardiaceae</taxon>
        <taxon>Actinokineospora</taxon>
    </lineage>
</organism>
<proteinExistence type="predicted"/>
<dbReference type="PANTHER" id="PTHR44688">
    <property type="entry name" value="DNA-BINDING TRANSCRIPTIONAL ACTIVATOR DEVR_DOSR"/>
    <property type="match status" value="1"/>
</dbReference>
<dbReference type="Gene3D" id="1.10.10.10">
    <property type="entry name" value="Winged helix-like DNA-binding domain superfamily/Winged helix DNA-binding domain"/>
    <property type="match status" value="1"/>
</dbReference>
<name>A0A9W6QLZ9_9PSEU</name>
<dbReference type="SUPFAM" id="SSF46894">
    <property type="entry name" value="C-terminal effector domain of the bipartite response regulators"/>
    <property type="match status" value="1"/>
</dbReference>
<dbReference type="InterPro" id="IPR000792">
    <property type="entry name" value="Tscrpt_reg_LuxR_C"/>
</dbReference>
<keyword evidence="3" id="KW-0804">Transcription</keyword>
<dbReference type="EMBL" id="BSSD01000002">
    <property type="protein sequence ID" value="GLW90748.1"/>
    <property type="molecule type" value="Genomic_DNA"/>
</dbReference>
<dbReference type="SMART" id="SM00421">
    <property type="entry name" value="HTH_LUXR"/>
    <property type="match status" value="1"/>
</dbReference>
<evidence type="ECO:0000313" key="5">
    <source>
        <dbReference type="EMBL" id="GLW90748.1"/>
    </source>
</evidence>
<keyword evidence="1" id="KW-0805">Transcription regulation</keyword>
<dbReference type="GO" id="GO:0003677">
    <property type="term" value="F:DNA binding"/>
    <property type="evidence" value="ECO:0007669"/>
    <property type="project" value="UniProtKB-KW"/>
</dbReference>
<evidence type="ECO:0000313" key="6">
    <source>
        <dbReference type="Proteomes" id="UP001165042"/>
    </source>
</evidence>
<dbReference type="InterPro" id="IPR016032">
    <property type="entry name" value="Sig_transdc_resp-reg_C-effctor"/>
</dbReference>
<dbReference type="CDD" id="cd06170">
    <property type="entry name" value="LuxR_C_like"/>
    <property type="match status" value="1"/>
</dbReference>
<dbReference type="PRINTS" id="PR00038">
    <property type="entry name" value="HTHLUXR"/>
</dbReference>
<keyword evidence="6" id="KW-1185">Reference proteome</keyword>
<dbReference type="Pfam" id="PF00196">
    <property type="entry name" value="GerE"/>
    <property type="match status" value="1"/>
</dbReference>
<feature type="domain" description="HTH luxR-type" evidence="4">
    <location>
        <begin position="78"/>
        <end position="142"/>
    </location>
</feature>
<dbReference type="InterPro" id="IPR036388">
    <property type="entry name" value="WH-like_DNA-bd_sf"/>
</dbReference>
<reference evidence="5" key="1">
    <citation type="submission" date="2023-02" db="EMBL/GenBank/DDBJ databases">
        <title>Actinokineospora globicatena NBRC 15670.</title>
        <authorList>
            <person name="Ichikawa N."/>
            <person name="Sato H."/>
            <person name="Tonouchi N."/>
        </authorList>
    </citation>
    <scope>NUCLEOTIDE SEQUENCE</scope>
    <source>
        <strain evidence="5">NBRC 15670</strain>
    </source>
</reference>
<dbReference type="Proteomes" id="UP001165042">
    <property type="component" value="Unassembled WGS sequence"/>
</dbReference>